<dbReference type="GO" id="GO:0016491">
    <property type="term" value="F:oxidoreductase activity"/>
    <property type="evidence" value="ECO:0007669"/>
    <property type="project" value="InterPro"/>
</dbReference>
<evidence type="ECO:0000259" key="1">
    <source>
        <dbReference type="SMART" id="SM00829"/>
    </source>
</evidence>
<proteinExistence type="predicted"/>
<dbReference type="SUPFAM" id="SSF50129">
    <property type="entry name" value="GroES-like"/>
    <property type="match status" value="1"/>
</dbReference>
<keyword evidence="3" id="KW-1185">Reference proteome</keyword>
<dbReference type="GO" id="GO:0005739">
    <property type="term" value="C:mitochondrion"/>
    <property type="evidence" value="ECO:0007669"/>
    <property type="project" value="TreeGrafter"/>
</dbReference>
<evidence type="ECO:0000313" key="2">
    <source>
        <dbReference type="EMBL" id="KAF2029665.1"/>
    </source>
</evidence>
<dbReference type="EMBL" id="ML978198">
    <property type="protein sequence ID" value="KAF2029665.1"/>
    <property type="molecule type" value="Genomic_DNA"/>
</dbReference>
<dbReference type="OrthoDB" id="203908at2759"/>
<dbReference type="InterPro" id="IPR051397">
    <property type="entry name" value="Zn-ADH-like_protein"/>
</dbReference>
<dbReference type="PANTHER" id="PTHR43677:SF4">
    <property type="entry name" value="QUINONE OXIDOREDUCTASE-LIKE PROTEIN 2"/>
    <property type="match status" value="1"/>
</dbReference>
<dbReference type="Proteomes" id="UP000799777">
    <property type="component" value="Unassembled WGS sequence"/>
</dbReference>
<dbReference type="Pfam" id="PF13602">
    <property type="entry name" value="ADH_zinc_N_2"/>
    <property type="match status" value="1"/>
</dbReference>
<dbReference type="PANTHER" id="PTHR43677">
    <property type="entry name" value="SHORT-CHAIN DEHYDROGENASE/REDUCTASE"/>
    <property type="match status" value="1"/>
</dbReference>
<dbReference type="Pfam" id="PF08240">
    <property type="entry name" value="ADH_N"/>
    <property type="match status" value="1"/>
</dbReference>
<dbReference type="AlphaFoldDB" id="A0A9P4H8H1"/>
<protein>
    <submittedName>
        <fullName evidence="2">GroES-like protein</fullName>
    </submittedName>
</protein>
<dbReference type="InterPro" id="IPR020843">
    <property type="entry name" value="ER"/>
</dbReference>
<dbReference type="InterPro" id="IPR036291">
    <property type="entry name" value="NAD(P)-bd_dom_sf"/>
</dbReference>
<dbReference type="CDD" id="cd08273">
    <property type="entry name" value="MDR8"/>
    <property type="match status" value="1"/>
</dbReference>
<dbReference type="SMART" id="SM00829">
    <property type="entry name" value="PKS_ER"/>
    <property type="match status" value="1"/>
</dbReference>
<dbReference type="InterPro" id="IPR013154">
    <property type="entry name" value="ADH-like_N"/>
</dbReference>
<evidence type="ECO:0000313" key="3">
    <source>
        <dbReference type="Proteomes" id="UP000799777"/>
    </source>
</evidence>
<accession>A0A9P4H8H1</accession>
<reference evidence="2" key="1">
    <citation type="journal article" date="2020" name="Stud. Mycol.">
        <title>101 Dothideomycetes genomes: a test case for predicting lifestyles and emergence of pathogens.</title>
        <authorList>
            <person name="Haridas S."/>
            <person name="Albert R."/>
            <person name="Binder M."/>
            <person name="Bloem J."/>
            <person name="Labutti K."/>
            <person name="Salamov A."/>
            <person name="Andreopoulos B."/>
            <person name="Baker S."/>
            <person name="Barry K."/>
            <person name="Bills G."/>
            <person name="Bluhm B."/>
            <person name="Cannon C."/>
            <person name="Castanera R."/>
            <person name="Culley D."/>
            <person name="Daum C."/>
            <person name="Ezra D."/>
            <person name="Gonzalez J."/>
            <person name="Henrissat B."/>
            <person name="Kuo A."/>
            <person name="Liang C."/>
            <person name="Lipzen A."/>
            <person name="Lutzoni F."/>
            <person name="Magnuson J."/>
            <person name="Mondo S."/>
            <person name="Nolan M."/>
            <person name="Ohm R."/>
            <person name="Pangilinan J."/>
            <person name="Park H.-J."/>
            <person name="Ramirez L."/>
            <person name="Alfaro M."/>
            <person name="Sun H."/>
            <person name="Tritt A."/>
            <person name="Yoshinaga Y."/>
            <person name="Zwiers L.-H."/>
            <person name="Turgeon B."/>
            <person name="Goodwin S."/>
            <person name="Spatafora J."/>
            <person name="Crous P."/>
            <person name="Grigoriev I."/>
        </authorList>
    </citation>
    <scope>NUCLEOTIDE SEQUENCE</scope>
    <source>
        <strain evidence="2">CBS 110217</strain>
    </source>
</reference>
<organism evidence="2 3">
    <name type="scientific">Setomelanomma holmii</name>
    <dbReference type="NCBI Taxonomy" id="210430"/>
    <lineage>
        <taxon>Eukaryota</taxon>
        <taxon>Fungi</taxon>
        <taxon>Dikarya</taxon>
        <taxon>Ascomycota</taxon>
        <taxon>Pezizomycotina</taxon>
        <taxon>Dothideomycetes</taxon>
        <taxon>Pleosporomycetidae</taxon>
        <taxon>Pleosporales</taxon>
        <taxon>Pleosporineae</taxon>
        <taxon>Phaeosphaeriaceae</taxon>
        <taxon>Setomelanomma</taxon>
    </lineage>
</organism>
<name>A0A9P4H8H1_9PLEO</name>
<dbReference type="InterPro" id="IPR011032">
    <property type="entry name" value="GroES-like_sf"/>
</dbReference>
<sequence>MSTTIRKVVFSAAGGPEVVSVVSAQYPAPAANEVQVKVLYAGMGGADIAMRLDAYPQQKAAAGLTPGYSLVGRIHKNGEKCSKFQPGTLVASLTMYDSDAELSNLPEKYLIPVPEGIDLRQAVAMVTDWTTGYGMAYRTANIKAGQRVFIHGLSGSVGYSLLVFCKMQGVEVYGTASEKNHAAVREAGANPFVYSNKDWMMAMNSIGAAHFVFDPLGFESWDESWSILAKEGGHLIGFGGNYNMLNGGKPRSQLPQIAKLIARGLVPMCPHKTTFFYINKDQKTFEPELKTLFGLLQKGSITVPIRKEWTLEEVPEAHCTWNQGAGVGAVVIKVADDHKA</sequence>
<feature type="domain" description="Enoyl reductase (ER)" evidence="1">
    <location>
        <begin position="14"/>
        <end position="332"/>
    </location>
</feature>
<dbReference type="SUPFAM" id="SSF51735">
    <property type="entry name" value="NAD(P)-binding Rossmann-fold domains"/>
    <property type="match status" value="1"/>
</dbReference>
<gene>
    <name evidence="2" type="ORF">EK21DRAFT_67334</name>
</gene>
<dbReference type="Gene3D" id="3.90.180.10">
    <property type="entry name" value="Medium-chain alcohol dehydrogenases, catalytic domain"/>
    <property type="match status" value="1"/>
</dbReference>
<dbReference type="Gene3D" id="3.40.50.720">
    <property type="entry name" value="NAD(P)-binding Rossmann-like Domain"/>
    <property type="match status" value="1"/>
</dbReference>
<comment type="caution">
    <text evidence="2">The sequence shown here is derived from an EMBL/GenBank/DDBJ whole genome shotgun (WGS) entry which is preliminary data.</text>
</comment>